<name>A0A0J7YNF4_BETVV</name>
<feature type="non-terminal residue" evidence="2">
    <location>
        <position position="1"/>
    </location>
</feature>
<keyword evidence="3" id="KW-1185">Reference proteome</keyword>
<evidence type="ECO:0000313" key="3">
    <source>
        <dbReference type="Proteomes" id="UP000035740"/>
    </source>
</evidence>
<dbReference type="AlphaFoldDB" id="A0A0J7YNF4"/>
<feature type="region of interest" description="Disordered" evidence="1">
    <location>
        <begin position="1"/>
        <end position="25"/>
    </location>
</feature>
<dbReference type="Proteomes" id="UP000035740">
    <property type="component" value="Unassembled WGS sequence"/>
</dbReference>
<evidence type="ECO:0000313" key="2">
    <source>
        <dbReference type="EMBL" id="KMS65106.1"/>
    </source>
</evidence>
<reference evidence="2 3" key="1">
    <citation type="journal article" date="2014" name="Nature">
        <title>The genome of the recently domesticated crop plant sugar beet (Beta vulgaris).</title>
        <authorList>
            <person name="Dohm J.C."/>
            <person name="Minoche A.E."/>
            <person name="Holtgrawe D."/>
            <person name="Capella-Gutierrez S."/>
            <person name="Zakrzewski F."/>
            <person name="Tafer H."/>
            <person name="Rupp O."/>
            <person name="Sorensen T.R."/>
            <person name="Stracke R."/>
            <person name="Reinhardt R."/>
            <person name="Goesmann A."/>
            <person name="Kraft T."/>
            <person name="Schulz B."/>
            <person name="Stadler P.F."/>
            <person name="Schmidt T."/>
            <person name="Gabaldon T."/>
            <person name="Lehrach H."/>
            <person name="Weisshaar B."/>
            <person name="Himmelbauer H."/>
        </authorList>
    </citation>
    <scope>NUCLEOTIDE SEQUENCE [LARGE SCALE GENOMIC DNA]</scope>
    <source>
        <tissue evidence="2">Taproot</tissue>
    </source>
</reference>
<gene>
    <name evidence="2" type="ORF">BVRB_039390</name>
</gene>
<sequence>PTQSPAVLESVSKDPLTTIDPADEIKLPLKQKDRAISDE</sequence>
<dbReference type="Gramene" id="KMS65106">
    <property type="protein sequence ID" value="KMS65106"/>
    <property type="gene ID" value="BVRB_039390"/>
</dbReference>
<feature type="non-terminal residue" evidence="2">
    <location>
        <position position="39"/>
    </location>
</feature>
<accession>A0A0J7YNF4</accession>
<organism evidence="2 3">
    <name type="scientific">Beta vulgaris subsp. vulgaris</name>
    <name type="common">Beet</name>
    <dbReference type="NCBI Taxonomy" id="3555"/>
    <lineage>
        <taxon>Eukaryota</taxon>
        <taxon>Viridiplantae</taxon>
        <taxon>Streptophyta</taxon>
        <taxon>Embryophyta</taxon>
        <taxon>Tracheophyta</taxon>
        <taxon>Spermatophyta</taxon>
        <taxon>Magnoliopsida</taxon>
        <taxon>eudicotyledons</taxon>
        <taxon>Gunneridae</taxon>
        <taxon>Pentapetalae</taxon>
        <taxon>Caryophyllales</taxon>
        <taxon>Chenopodiaceae</taxon>
        <taxon>Betoideae</taxon>
        <taxon>Beta</taxon>
    </lineage>
</organism>
<evidence type="ECO:0000256" key="1">
    <source>
        <dbReference type="SAM" id="MobiDB-lite"/>
    </source>
</evidence>
<proteinExistence type="predicted"/>
<dbReference type="EMBL" id="KQ114611">
    <property type="protein sequence ID" value="KMS65106.1"/>
    <property type="molecule type" value="Genomic_DNA"/>
</dbReference>
<protein>
    <submittedName>
        <fullName evidence="2">Uncharacterized protein</fullName>
    </submittedName>
</protein>